<comment type="caution">
    <text evidence="1">The sequence shown here is derived from an EMBL/GenBank/DDBJ whole genome shotgun (WGS) entry which is preliminary data.</text>
</comment>
<evidence type="ECO:0000313" key="2">
    <source>
        <dbReference type="Proteomes" id="UP001163321"/>
    </source>
</evidence>
<accession>A0ACC0WMF4</accession>
<name>A0ACC0WMF4_9STRA</name>
<gene>
    <name evidence="1" type="ORF">PsorP6_017301</name>
</gene>
<reference evidence="1 2" key="1">
    <citation type="journal article" date="2022" name="bioRxiv">
        <title>The genome of the oomycete Peronosclerospora sorghi, a cosmopolitan pathogen of maize and sorghum, is inflated with dispersed pseudogenes.</title>
        <authorList>
            <person name="Fletcher K."/>
            <person name="Martin F."/>
            <person name="Isakeit T."/>
            <person name="Cavanaugh K."/>
            <person name="Magill C."/>
            <person name="Michelmore R."/>
        </authorList>
    </citation>
    <scope>NUCLEOTIDE SEQUENCE [LARGE SCALE GENOMIC DNA]</scope>
    <source>
        <strain evidence="1">P6</strain>
    </source>
</reference>
<sequence length="152" mass="15618">MKFDIVAAFAITLLSSQASAAVCKTSVLSALVTNPHVLGCAKDSGYAFAAPTIPDQPTIDKMCASTVCDSFLRATKAMDLEECQLPLGPGINLLADLIDYVPPKCPAASVMGAEYGTTLTTDAPPTVESSTNETRSSTSLTSPAAPPTSDAC</sequence>
<organism evidence="1 2">
    <name type="scientific">Peronosclerospora sorghi</name>
    <dbReference type="NCBI Taxonomy" id="230839"/>
    <lineage>
        <taxon>Eukaryota</taxon>
        <taxon>Sar</taxon>
        <taxon>Stramenopiles</taxon>
        <taxon>Oomycota</taxon>
        <taxon>Peronosporomycetes</taxon>
        <taxon>Peronosporales</taxon>
        <taxon>Peronosporaceae</taxon>
        <taxon>Peronosclerospora</taxon>
    </lineage>
</organism>
<evidence type="ECO:0000313" key="1">
    <source>
        <dbReference type="EMBL" id="KAI9919481.1"/>
    </source>
</evidence>
<proteinExistence type="predicted"/>
<dbReference type="Proteomes" id="UP001163321">
    <property type="component" value="Chromosome 11"/>
</dbReference>
<protein>
    <submittedName>
        <fullName evidence="1">Uncharacterized protein</fullName>
    </submittedName>
</protein>
<keyword evidence="2" id="KW-1185">Reference proteome</keyword>
<dbReference type="EMBL" id="CM047590">
    <property type="protein sequence ID" value="KAI9919481.1"/>
    <property type="molecule type" value="Genomic_DNA"/>
</dbReference>